<organism evidence="1 2">
    <name type="scientific">Escherichia albertii (strain TW07627)</name>
    <dbReference type="NCBI Taxonomy" id="502347"/>
    <lineage>
        <taxon>Bacteria</taxon>
        <taxon>Pseudomonadati</taxon>
        <taxon>Pseudomonadota</taxon>
        <taxon>Gammaproteobacteria</taxon>
        <taxon>Enterobacterales</taxon>
        <taxon>Enterobacteriaceae</taxon>
        <taxon>Escherichia</taxon>
    </lineage>
</organism>
<sequence>MPSFCALTITFAHQLPGFSSLIQEKGKKQQTLVEKAAMIAG</sequence>
<evidence type="ECO:0000313" key="1">
    <source>
        <dbReference type="EMBL" id="EDS90163.1"/>
    </source>
</evidence>
<accession>A0ABC9NIY7</accession>
<protein>
    <submittedName>
        <fullName evidence="1">Uncharacterized protein</fullName>
    </submittedName>
</protein>
<evidence type="ECO:0000313" key="2">
    <source>
        <dbReference type="Proteomes" id="UP000003042"/>
    </source>
</evidence>
<dbReference type="Proteomes" id="UP000003042">
    <property type="component" value="Unassembled WGS sequence"/>
</dbReference>
<proteinExistence type="predicted"/>
<reference evidence="1 2" key="1">
    <citation type="submission" date="2008-02" db="EMBL/GenBank/DDBJ databases">
        <title>Annotation of Escherichia albertii TW07627.</title>
        <authorList>
            <person name="Sutton G."/>
            <person name="Whittam T.S."/>
            <person name="Sebastian Y."/>
        </authorList>
    </citation>
    <scope>NUCLEOTIDE SEQUENCE [LARGE SCALE GENOMIC DNA]</scope>
    <source>
        <strain evidence="1 2">TW07627</strain>
    </source>
</reference>
<name>A0ABC9NIY7_ESCAT</name>
<gene>
    <name evidence="1" type="ORF">ESCAB7627_4876</name>
</gene>
<dbReference type="EMBL" id="ABKX01000015">
    <property type="protein sequence ID" value="EDS90163.1"/>
    <property type="molecule type" value="Genomic_DNA"/>
</dbReference>
<dbReference type="AlphaFoldDB" id="A0ABC9NIY7"/>
<comment type="caution">
    <text evidence="1">The sequence shown here is derived from an EMBL/GenBank/DDBJ whole genome shotgun (WGS) entry which is preliminary data.</text>
</comment>